<comment type="caution">
    <text evidence="3">The sequence shown here is derived from an EMBL/GenBank/DDBJ whole genome shotgun (WGS) entry which is preliminary data.</text>
</comment>
<dbReference type="InterPro" id="IPR001878">
    <property type="entry name" value="Znf_CCHC"/>
</dbReference>
<proteinExistence type="predicted"/>
<feature type="domain" description="CCHC-type" evidence="2">
    <location>
        <begin position="34"/>
        <end position="48"/>
    </location>
</feature>
<accession>A0AAW2HNG8</accession>
<dbReference type="GO" id="GO:0003676">
    <property type="term" value="F:nucleic acid binding"/>
    <property type="evidence" value="ECO:0007669"/>
    <property type="project" value="InterPro"/>
</dbReference>
<evidence type="ECO:0000256" key="1">
    <source>
        <dbReference type="PROSITE-ProRule" id="PRU00047"/>
    </source>
</evidence>
<sequence length="143" mass="16328">MTPSALQALEKETDGRLHIGYLRCKYERHISVLCFKCRKFGHKAADCKATEKEIKDIHAWHGEGKCSNCILKQIDARKKELKKEELSPAEKQAVINGINHKTFDVHCPAFTTLQGKLASRYNYGSSNLPHLRLHLRQISTTQQ</sequence>
<dbReference type="InterPro" id="IPR036875">
    <property type="entry name" value="Znf_CCHC_sf"/>
</dbReference>
<keyword evidence="1" id="KW-0863">Zinc-finger</keyword>
<dbReference type="PROSITE" id="PS50158">
    <property type="entry name" value="ZF_CCHC"/>
    <property type="match status" value="1"/>
</dbReference>
<protein>
    <recommendedName>
        <fullName evidence="2">CCHC-type domain-containing protein</fullName>
    </recommendedName>
</protein>
<gene>
    <name evidence="3" type="ORF">PYX00_008247</name>
</gene>
<dbReference type="AlphaFoldDB" id="A0AAW2HNG8"/>
<evidence type="ECO:0000259" key="2">
    <source>
        <dbReference type="PROSITE" id="PS50158"/>
    </source>
</evidence>
<dbReference type="EMBL" id="JARGDH010000004">
    <property type="protein sequence ID" value="KAL0271001.1"/>
    <property type="molecule type" value="Genomic_DNA"/>
</dbReference>
<dbReference type="GO" id="GO:0008270">
    <property type="term" value="F:zinc ion binding"/>
    <property type="evidence" value="ECO:0007669"/>
    <property type="project" value="UniProtKB-KW"/>
</dbReference>
<dbReference type="SMART" id="SM00343">
    <property type="entry name" value="ZnF_C2HC"/>
    <property type="match status" value="1"/>
</dbReference>
<reference evidence="3" key="1">
    <citation type="journal article" date="2024" name="Gigascience">
        <title>Chromosome-level genome of the poultry shaft louse Menopon gallinae provides insight into the host-switching and adaptive evolution of parasitic lice.</title>
        <authorList>
            <person name="Xu Y."/>
            <person name="Ma L."/>
            <person name="Liu S."/>
            <person name="Liang Y."/>
            <person name="Liu Q."/>
            <person name="He Z."/>
            <person name="Tian L."/>
            <person name="Duan Y."/>
            <person name="Cai W."/>
            <person name="Li H."/>
            <person name="Song F."/>
        </authorList>
    </citation>
    <scope>NUCLEOTIDE SEQUENCE</scope>
    <source>
        <strain evidence="3">Cailab_2023a</strain>
    </source>
</reference>
<name>A0AAW2HNG8_9NEOP</name>
<organism evidence="3">
    <name type="scientific">Menopon gallinae</name>
    <name type="common">poultry shaft louse</name>
    <dbReference type="NCBI Taxonomy" id="328185"/>
    <lineage>
        <taxon>Eukaryota</taxon>
        <taxon>Metazoa</taxon>
        <taxon>Ecdysozoa</taxon>
        <taxon>Arthropoda</taxon>
        <taxon>Hexapoda</taxon>
        <taxon>Insecta</taxon>
        <taxon>Pterygota</taxon>
        <taxon>Neoptera</taxon>
        <taxon>Paraneoptera</taxon>
        <taxon>Psocodea</taxon>
        <taxon>Troctomorpha</taxon>
        <taxon>Phthiraptera</taxon>
        <taxon>Amblycera</taxon>
        <taxon>Menoponidae</taxon>
        <taxon>Menopon</taxon>
    </lineage>
</organism>
<evidence type="ECO:0000313" key="3">
    <source>
        <dbReference type="EMBL" id="KAL0271001.1"/>
    </source>
</evidence>
<keyword evidence="1" id="KW-0862">Zinc</keyword>
<keyword evidence="1" id="KW-0479">Metal-binding</keyword>
<dbReference type="SUPFAM" id="SSF57756">
    <property type="entry name" value="Retrovirus zinc finger-like domains"/>
    <property type="match status" value="1"/>
</dbReference>